<dbReference type="Pfam" id="PF12389">
    <property type="entry name" value="Peptidase_M73"/>
    <property type="match status" value="1"/>
</dbReference>
<protein>
    <submittedName>
        <fullName evidence="2">Uncharacterized protein</fullName>
    </submittedName>
</protein>
<organism evidence="2 3">
    <name type="scientific">Merdimmobilis hominis</name>
    <dbReference type="NCBI Taxonomy" id="2897707"/>
    <lineage>
        <taxon>Bacteria</taxon>
        <taxon>Bacillati</taxon>
        <taxon>Bacillota</taxon>
        <taxon>Clostridia</taxon>
        <taxon>Eubacteriales</taxon>
        <taxon>Oscillospiraceae</taxon>
        <taxon>Merdimmobilis</taxon>
    </lineage>
</organism>
<evidence type="ECO:0000256" key="1">
    <source>
        <dbReference type="SAM" id="Phobius"/>
    </source>
</evidence>
<reference evidence="2" key="2">
    <citation type="journal article" date="2021" name="Sci. Rep.">
        <title>The distribution of antibiotic resistance genes in chicken gut microbiota commensals.</title>
        <authorList>
            <person name="Juricova H."/>
            <person name="Matiasovicova J."/>
            <person name="Kubasova T."/>
            <person name="Cejkova D."/>
            <person name="Rychlik I."/>
        </authorList>
    </citation>
    <scope>NUCLEOTIDE SEQUENCE</scope>
    <source>
        <strain evidence="2">An559</strain>
    </source>
</reference>
<gene>
    <name evidence="2" type="ORF">H6A12_08330</name>
</gene>
<keyword evidence="1" id="KW-0472">Membrane</keyword>
<feature type="transmembrane region" description="Helical" evidence="1">
    <location>
        <begin position="12"/>
        <end position="35"/>
    </location>
</feature>
<dbReference type="InterPro" id="IPR022121">
    <property type="entry name" value="Peptidase_M73_camelysin"/>
</dbReference>
<keyword evidence="3" id="KW-1185">Reference proteome</keyword>
<keyword evidence="1" id="KW-0812">Transmembrane</keyword>
<reference evidence="2" key="1">
    <citation type="submission" date="2020-08" db="EMBL/GenBank/DDBJ databases">
        <authorList>
            <person name="Cejkova D."/>
            <person name="Kubasova T."/>
            <person name="Jahodarova E."/>
            <person name="Rychlik I."/>
        </authorList>
    </citation>
    <scope>NUCLEOTIDE SEQUENCE</scope>
    <source>
        <strain evidence="2">An559</strain>
    </source>
</reference>
<accession>A0A938X750</accession>
<keyword evidence="1" id="KW-1133">Transmembrane helix</keyword>
<evidence type="ECO:0000313" key="2">
    <source>
        <dbReference type="EMBL" id="MBM6921158.1"/>
    </source>
</evidence>
<dbReference type="RefSeq" id="WP_204446783.1">
    <property type="nucleotide sequence ID" value="NZ_JACJKY010000012.1"/>
</dbReference>
<name>A0A938X750_9FIRM</name>
<proteinExistence type="predicted"/>
<dbReference type="EMBL" id="JACJKY010000012">
    <property type="protein sequence ID" value="MBM6921158.1"/>
    <property type="molecule type" value="Genomic_DNA"/>
</dbReference>
<evidence type="ECO:0000313" key="3">
    <source>
        <dbReference type="Proteomes" id="UP000774750"/>
    </source>
</evidence>
<comment type="caution">
    <text evidence="2">The sequence shown here is derived from an EMBL/GenBank/DDBJ whole genome shotgun (WGS) entry which is preliminary data.</text>
</comment>
<dbReference type="AlphaFoldDB" id="A0A938X750"/>
<dbReference type="Proteomes" id="UP000774750">
    <property type="component" value="Unassembled WGS sequence"/>
</dbReference>
<sequence>MTKFNPNQTKKRVYGSVSAILVLFSMLALTTYALIHSMVSVDENQFEMGTVKIELNDGKTIFDGSDMNIEPGYSVKKDFTIENLGTVDVYYRLYLENITGALYSVLTFEIYDGDELLFSGRAQDLNKENPCVGNVPLAADETRTLTAVVKMDENAGNDYRNGGITFDMTAEAVQARNNPDKLFE</sequence>